<dbReference type="EMBL" id="JAULSU010000007">
    <property type="protein sequence ID" value="KAK0611849.1"/>
    <property type="molecule type" value="Genomic_DNA"/>
</dbReference>
<feature type="transmembrane region" description="Helical" evidence="6">
    <location>
        <begin position="146"/>
        <end position="170"/>
    </location>
</feature>
<dbReference type="PANTHER" id="PTHR33048:SF42">
    <property type="entry name" value="INTEGRAL MEMBRANE PROTEIN"/>
    <property type="match status" value="1"/>
</dbReference>
<evidence type="ECO:0000259" key="7">
    <source>
        <dbReference type="Pfam" id="PF20684"/>
    </source>
</evidence>
<dbReference type="AlphaFoldDB" id="A0AA39U652"/>
<dbReference type="InterPro" id="IPR052337">
    <property type="entry name" value="SAT4-like"/>
</dbReference>
<evidence type="ECO:0000256" key="1">
    <source>
        <dbReference type="ARBA" id="ARBA00004141"/>
    </source>
</evidence>
<evidence type="ECO:0000256" key="5">
    <source>
        <dbReference type="ARBA" id="ARBA00038359"/>
    </source>
</evidence>
<accession>A0AA39U652</accession>
<feature type="transmembrane region" description="Helical" evidence="6">
    <location>
        <begin position="231"/>
        <end position="249"/>
    </location>
</feature>
<comment type="subcellular location">
    <subcellularLocation>
        <location evidence="1">Membrane</location>
        <topology evidence="1">Multi-pass membrane protein</topology>
    </subcellularLocation>
</comment>
<dbReference type="InterPro" id="IPR049326">
    <property type="entry name" value="Rhodopsin_dom_fungi"/>
</dbReference>
<evidence type="ECO:0000313" key="9">
    <source>
        <dbReference type="Proteomes" id="UP001175000"/>
    </source>
</evidence>
<evidence type="ECO:0000256" key="3">
    <source>
        <dbReference type="ARBA" id="ARBA00022989"/>
    </source>
</evidence>
<dbReference type="Proteomes" id="UP001175000">
    <property type="component" value="Unassembled WGS sequence"/>
</dbReference>
<evidence type="ECO:0000256" key="2">
    <source>
        <dbReference type="ARBA" id="ARBA00022692"/>
    </source>
</evidence>
<dbReference type="PANTHER" id="PTHR33048">
    <property type="entry name" value="PTH11-LIKE INTEGRAL MEMBRANE PROTEIN (AFU_ORTHOLOGUE AFUA_5G11245)"/>
    <property type="match status" value="1"/>
</dbReference>
<keyword evidence="9" id="KW-1185">Reference proteome</keyword>
<protein>
    <recommendedName>
        <fullName evidence="7">Rhodopsin domain-containing protein</fullName>
    </recommendedName>
</protein>
<comment type="caution">
    <text evidence="8">The sequence shown here is derived from an EMBL/GenBank/DDBJ whole genome shotgun (WGS) entry which is preliminary data.</text>
</comment>
<evidence type="ECO:0000256" key="4">
    <source>
        <dbReference type="ARBA" id="ARBA00023136"/>
    </source>
</evidence>
<feature type="transmembrane region" description="Helical" evidence="6">
    <location>
        <begin position="33"/>
        <end position="52"/>
    </location>
</feature>
<dbReference type="Pfam" id="PF20684">
    <property type="entry name" value="Fung_rhodopsin"/>
    <property type="match status" value="1"/>
</dbReference>
<feature type="domain" description="Rhodopsin" evidence="7">
    <location>
        <begin position="52"/>
        <end position="294"/>
    </location>
</feature>
<name>A0AA39U652_9PEZI</name>
<feature type="transmembrane region" description="Helical" evidence="6">
    <location>
        <begin position="195"/>
        <end position="219"/>
    </location>
</feature>
<keyword evidence="3 6" id="KW-1133">Transmembrane helix</keyword>
<feature type="transmembrane region" description="Helical" evidence="6">
    <location>
        <begin position="269"/>
        <end position="293"/>
    </location>
</feature>
<dbReference type="GO" id="GO:0016020">
    <property type="term" value="C:membrane"/>
    <property type="evidence" value="ECO:0007669"/>
    <property type="project" value="UniProtKB-SubCell"/>
</dbReference>
<keyword evidence="4 6" id="KW-0472">Membrane</keyword>
<comment type="similarity">
    <text evidence="5">Belongs to the SAT4 family.</text>
</comment>
<evidence type="ECO:0000256" key="6">
    <source>
        <dbReference type="SAM" id="Phobius"/>
    </source>
</evidence>
<organism evidence="8 9">
    <name type="scientific">Immersiella caudata</name>
    <dbReference type="NCBI Taxonomy" id="314043"/>
    <lineage>
        <taxon>Eukaryota</taxon>
        <taxon>Fungi</taxon>
        <taxon>Dikarya</taxon>
        <taxon>Ascomycota</taxon>
        <taxon>Pezizomycotina</taxon>
        <taxon>Sordariomycetes</taxon>
        <taxon>Sordariomycetidae</taxon>
        <taxon>Sordariales</taxon>
        <taxon>Lasiosphaeriaceae</taxon>
        <taxon>Immersiella</taxon>
    </lineage>
</organism>
<gene>
    <name evidence="8" type="ORF">B0T14DRAFT_440810</name>
</gene>
<sequence>MEALTPVDVFNFTALPAPFQPSPQNRQNDSTASLMRVTLWILVSISFLFLALRIYCKYLKSRSLWYDDHFLIAAWVTLTADAALNTHNLSLGFGSHTSALRASSIPSITLFFHLSSSVATLGAVWSKTSFGLTLLRITSTREHQTLKACVWFIIVTMNLAMSISVLVTWIQCNPVEKVWDPVRVNGICWDARVGVYYGVFAAAYSGLMDLMLAMLPWAVVWKLQMGRKEKIGVGIAMGMGVFAGCAAFIKSTKIPLLLVGDFTYEGYDLVIWSAAEVAITICAACVPLLRVLVREVGNITQKTGEKMTEVSSFYRKSQGVGASRRESTVIVTAGPPAEDPEKDNQWKLLALNFGNFPGLGSGPGKDATDDDMNNMKAMEAAANSAHSNRATLGRILQTQEITVQYHSREEA</sequence>
<reference evidence="8" key="1">
    <citation type="submission" date="2023-06" db="EMBL/GenBank/DDBJ databases">
        <title>Genome-scale phylogeny and comparative genomics of the fungal order Sordariales.</title>
        <authorList>
            <consortium name="Lawrence Berkeley National Laboratory"/>
            <person name="Hensen N."/>
            <person name="Bonometti L."/>
            <person name="Westerberg I."/>
            <person name="Brannstrom I.O."/>
            <person name="Guillou S."/>
            <person name="Cros-Aarteil S."/>
            <person name="Calhoun S."/>
            <person name="Haridas S."/>
            <person name="Kuo A."/>
            <person name="Mondo S."/>
            <person name="Pangilinan J."/>
            <person name="Riley R."/>
            <person name="Labutti K."/>
            <person name="Andreopoulos B."/>
            <person name="Lipzen A."/>
            <person name="Chen C."/>
            <person name="Yanf M."/>
            <person name="Daum C."/>
            <person name="Ng V."/>
            <person name="Clum A."/>
            <person name="Steindorff A."/>
            <person name="Ohm R."/>
            <person name="Martin F."/>
            <person name="Silar P."/>
            <person name="Natvig D."/>
            <person name="Lalanne C."/>
            <person name="Gautier V."/>
            <person name="Ament-Velasquez S.L."/>
            <person name="Kruys A."/>
            <person name="Hutchinson M.I."/>
            <person name="Powell A.J."/>
            <person name="Barry K."/>
            <person name="Miller A.N."/>
            <person name="Grigoriev I.V."/>
            <person name="Debuchy R."/>
            <person name="Gladieux P."/>
            <person name="Thoren M.H."/>
            <person name="Johannesson H."/>
        </authorList>
    </citation>
    <scope>NUCLEOTIDE SEQUENCE</scope>
    <source>
        <strain evidence="8">CBS 606.72</strain>
    </source>
</reference>
<evidence type="ECO:0000313" key="8">
    <source>
        <dbReference type="EMBL" id="KAK0611849.1"/>
    </source>
</evidence>
<keyword evidence="2 6" id="KW-0812">Transmembrane</keyword>
<proteinExistence type="inferred from homology"/>